<keyword evidence="2" id="KW-1185">Reference proteome</keyword>
<reference evidence="1 2" key="1">
    <citation type="journal article" date="2020" name="Microorganisms">
        <title>Osmotic Adaptation and Compatible Solute Biosynthesis of Phototrophic Bacteria as Revealed from Genome Analyses.</title>
        <authorList>
            <person name="Imhoff J.F."/>
            <person name="Rahn T."/>
            <person name="Kunzel S."/>
            <person name="Keller A."/>
            <person name="Neulinger S.C."/>
        </authorList>
    </citation>
    <scope>NUCLEOTIDE SEQUENCE [LARGE SCALE GENOMIC DNA]</scope>
    <source>
        <strain evidence="1 2">DSM 9895</strain>
    </source>
</reference>
<comment type="caution">
    <text evidence="1">The sequence shown here is derived from an EMBL/GenBank/DDBJ whole genome shotgun (WGS) entry which is preliminary data.</text>
</comment>
<evidence type="ECO:0008006" key="3">
    <source>
        <dbReference type="Google" id="ProtNLM"/>
    </source>
</evidence>
<gene>
    <name evidence="1" type="ORF">CKO28_00405</name>
</gene>
<proteinExistence type="predicted"/>
<dbReference type="RefSeq" id="WP_200338550.1">
    <property type="nucleotide sequence ID" value="NZ_NRRL01000001.1"/>
</dbReference>
<evidence type="ECO:0000313" key="2">
    <source>
        <dbReference type="Proteomes" id="UP001296873"/>
    </source>
</evidence>
<protein>
    <recommendedName>
        <fullName evidence="3">Ribosome modulation factor</fullName>
    </recommendedName>
</protein>
<organism evidence="1 2">
    <name type="scientific">Rhodovibrio sodomensis</name>
    <dbReference type="NCBI Taxonomy" id="1088"/>
    <lineage>
        <taxon>Bacteria</taxon>
        <taxon>Pseudomonadati</taxon>
        <taxon>Pseudomonadota</taxon>
        <taxon>Alphaproteobacteria</taxon>
        <taxon>Rhodospirillales</taxon>
        <taxon>Rhodovibrionaceae</taxon>
        <taxon>Rhodovibrio</taxon>
    </lineage>
</organism>
<evidence type="ECO:0000313" key="1">
    <source>
        <dbReference type="EMBL" id="MBK1666501.1"/>
    </source>
</evidence>
<accession>A0ABS1D9D0</accession>
<sequence>MTTPTVTAKPAIATPESDAKLRAEYQEKGYKAGQDGVPRDQGPEGGLIGRWWLEGWDSQFPPSSTPLRPL</sequence>
<dbReference type="EMBL" id="NRRL01000001">
    <property type="protein sequence ID" value="MBK1666501.1"/>
    <property type="molecule type" value="Genomic_DNA"/>
</dbReference>
<dbReference type="Proteomes" id="UP001296873">
    <property type="component" value="Unassembled WGS sequence"/>
</dbReference>
<name>A0ABS1D9D0_9PROT</name>